<dbReference type="RefSeq" id="WP_345245651.1">
    <property type="nucleotide sequence ID" value="NZ_BAABFO010000001.1"/>
</dbReference>
<name>A0ABP8GEJ4_9BURK</name>
<dbReference type="CDD" id="cd01097">
    <property type="entry name" value="Tetrahydromethanopterin_reductase"/>
    <property type="match status" value="1"/>
</dbReference>
<evidence type="ECO:0000259" key="2">
    <source>
        <dbReference type="Pfam" id="PF00296"/>
    </source>
</evidence>
<sequence length="341" mass="36877">MSSSPIGLCLRPEYDEHSLGRLADYARAAERRGFHSVWLAESWGMDATVLLSHLGAHTERIGLGTAIVNVFSRSPGLLAMAATSLNELYPGRFILGLGSSTKAVIEGFHGMPFDKPVTRMRETVQIVKEAMRGDEVHREGGVVSMRGYRLRVRPRQAPPPIYLAALSPASMKVVAETADGWLPYLLPVRGVAAQARALREAAQAAGRPADAVRIAPLVVTATSHDRGEARDVARRHLGFYLGAMGPHYRNFVAGFGFEAEVEAIREAWAAKERERAFAAVSDTMIDEMTLCGTPDDCRAQLARLREAGADLPILFFPGACTNAMVELAIDTLAEPAGGDAR</sequence>
<evidence type="ECO:0000256" key="1">
    <source>
        <dbReference type="ARBA" id="ARBA00023002"/>
    </source>
</evidence>
<protein>
    <submittedName>
        <fullName evidence="3">LLM class flavin-dependent oxidoreductase</fullName>
    </submittedName>
</protein>
<accession>A0ABP8GEJ4</accession>
<proteinExistence type="predicted"/>
<dbReference type="Pfam" id="PF00296">
    <property type="entry name" value="Bac_luciferase"/>
    <property type="match status" value="1"/>
</dbReference>
<dbReference type="PANTHER" id="PTHR43244:SF1">
    <property type="entry name" value="5,10-METHYLENETETRAHYDROMETHANOPTERIN REDUCTASE"/>
    <property type="match status" value="1"/>
</dbReference>
<gene>
    <name evidence="3" type="ORF">GCM10023144_03310</name>
</gene>
<evidence type="ECO:0000313" key="4">
    <source>
        <dbReference type="Proteomes" id="UP001501671"/>
    </source>
</evidence>
<keyword evidence="4" id="KW-1185">Reference proteome</keyword>
<dbReference type="EMBL" id="BAABFO010000001">
    <property type="protein sequence ID" value="GAA4322896.1"/>
    <property type="molecule type" value="Genomic_DNA"/>
</dbReference>
<organism evidence="3 4">
    <name type="scientific">Pigmentiphaga soli</name>
    <dbReference type="NCBI Taxonomy" id="1007095"/>
    <lineage>
        <taxon>Bacteria</taxon>
        <taxon>Pseudomonadati</taxon>
        <taxon>Pseudomonadota</taxon>
        <taxon>Betaproteobacteria</taxon>
        <taxon>Burkholderiales</taxon>
        <taxon>Alcaligenaceae</taxon>
        <taxon>Pigmentiphaga</taxon>
    </lineage>
</organism>
<dbReference type="InterPro" id="IPR011251">
    <property type="entry name" value="Luciferase-like_dom"/>
</dbReference>
<dbReference type="Proteomes" id="UP001501671">
    <property type="component" value="Unassembled WGS sequence"/>
</dbReference>
<dbReference type="SUPFAM" id="SSF51679">
    <property type="entry name" value="Bacterial luciferase-like"/>
    <property type="match status" value="1"/>
</dbReference>
<feature type="domain" description="Luciferase-like" evidence="2">
    <location>
        <begin position="15"/>
        <end position="310"/>
    </location>
</feature>
<dbReference type="InterPro" id="IPR050564">
    <property type="entry name" value="F420-G6PD/mer"/>
</dbReference>
<evidence type="ECO:0000313" key="3">
    <source>
        <dbReference type="EMBL" id="GAA4322896.1"/>
    </source>
</evidence>
<keyword evidence="1" id="KW-0560">Oxidoreductase</keyword>
<dbReference type="Gene3D" id="3.20.20.30">
    <property type="entry name" value="Luciferase-like domain"/>
    <property type="match status" value="1"/>
</dbReference>
<reference evidence="4" key="1">
    <citation type="journal article" date="2019" name="Int. J. Syst. Evol. Microbiol.">
        <title>The Global Catalogue of Microorganisms (GCM) 10K type strain sequencing project: providing services to taxonomists for standard genome sequencing and annotation.</title>
        <authorList>
            <consortium name="The Broad Institute Genomics Platform"/>
            <consortium name="The Broad Institute Genome Sequencing Center for Infectious Disease"/>
            <person name="Wu L."/>
            <person name="Ma J."/>
        </authorList>
    </citation>
    <scope>NUCLEOTIDE SEQUENCE [LARGE SCALE GENOMIC DNA]</scope>
    <source>
        <strain evidence="4">JCM 17666</strain>
    </source>
</reference>
<dbReference type="InterPro" id="IPR036661">
    <property type="entry name" value="Luciferase-like_sf"/>
</dbReference>
<dbReference type="PANTHER" id="PTHR43244">
    <property type="match status" value="1"/>
</dbReference>
<comment type="caution">
    <text evidence="3">The sequence shown here is derived from an EMBL/GenBank/DDBJ whole genome shotgun (WGS) entry which is preliminary data.</text>
</comment>